<dbReference type="InterPro" id="IPR011234">
    <property type="entry name" value="Fumarylacetoacetase-like_C"/>
</dbReference>
<evidence type="ECO:0000259" key="3">
    <source>
        <dbReference type="Pfam" id="PF01557"/>
    </source>
</evidence>
<dbReference type="AlphaFoldDB" id="A0A285SHT9"/>
<dbReference type="EMBL" id="OBML01000005">
    <property type="protein sequence ID" value="SOC07464.1"/>
    <property type="molecule type" value="Genomic_DNA"/>
</dbReference>
<accession>A0A285SHT9</accession>
<dbReference type="GO" id="GO:0008684">
    <property type="term" value="F:2-oxopent-4-enoate hydratase activity"/>
    <property type="evidence" value="ECO:0007669"/>
    <property type="project" value="TreeGrafter"/>
</dbReference>
<name>A0A285SHT9_9HYPH</name>
<keyword evidence="1" id="KW-0456">Lyase</keyword>
<organism evidence="4 5">
    <name type="scientific">Stappia indica</name>
    <dbReference type="NCBI Taxonomy" id="538381"/>
    <lineage>
        <taxon>Bacteria</taxon>
        <taxon>Pseudomonadati</taxon>
        <taxon>Pseudomonadota</taxon>
        <taxon>Alphaproteobacteria</taxon>
        <taxon>Hyphomicrobiales</taxon>
        <taxon>Stappiaceae</taxon>
        <taxon>Stappia</taxon>
    </lineage>
</organism>
<dbReference type="STRING" id="538381.GCA_001696535_01843"/>
<dbReference type="PANTHER" id="PTHR30143:SF0">
    <property type="entry name" value="2-KETO-4-PENTENOATE HYDRATASE"/>
    <property type="match status" value="1"/>
</dbReference>
<evidence type="ECO:0000313" key="5">
    <source>
        <dbReference type="Proteomes" id="UP000219331"/>
    </source>
</evidence>
<dbReference type="InterPro" id="IPR036663">
    <property type="entry name" value="Fumarylacetoacetase_C_sf"/>
</dbReference>
<protein>
    <submittedName>
        <fullName evidence="4">2-oxo-hept-3-ene-1,7-dioate hydratase</fullName>
    </submittedName>
</protein>
<dbReference type="InterPro" id="IPR050772">
    <property type="entry name" value="Hydratase-Decarb/MhpD_sf"/>
</dbReference>
<keyword evidence="2" id="KW-0732">Signal</keyword>
<dbReference type="GO" id="GO:0005737">
    <property type="term" value="C:cytoplasm"/>
    <property type="evidence" value="ECO:0007669"/>
    <property type="project" value="TreeGrafter"/>
</dbReference>
<proteinExistence type="predicted"/>
<dbReference type="Proteomes" id="UP000219331">
    <property type="component" value="Unassembled WGS sequence"/>
</dbReference>
<evidence type="ECO:0000313" key="4">
    <source>
        <dbReference type="EMBL" id="SOC07464.1"/>
    </source>
</evidence>
<evidence type="ECO:0000256" key="2">
    <source>
        <dbReference type="SAM" id="SignalP"/>
    </source>
</evidence>
<dbReference type="Gene3D" id="3.90.850.10">
    <property type="entry name" value="Fumarylacetoacetase-like, C-terminal domain"/>
    <property type="match status" value="1"/>
</dbReference>
<gene>
    <name evidence="4" type="ORF">SAMN05421512_105377</name>
</gene>
<feature type="domain" description="Fumarylacetoacetase-like C-terminal" evidence="3">
    <location>
        <begin position="101"/>
        <end position="282"/>
    </location>
</feature>
<keyword evidence="5" id="KW-1185">Reference proteome</keyword>
<dbReference type="PANTHER" id="PTHR30143">
    <property type="entry name" value="ACID HYDRATASE"/>
    <property type="match status" value="1"/>
</dbReference>
<evidence type="ECO:0000256" key="1">
    <source>
        <dbReference type="ARBA" id="ARBA00023239"/>
    </source>
</evidence>
<dbReference type="SUPFAM" id="SSF56529">
    <property type="entry name" value="FAH"/>
    <property type="match status" value="1"/>
</dbReference>
<dbReference type="OrthoDB" id="9792137at2"/>
<feature type="chain" id="PRO_5012108865" evidence="2">
    <location>
        <begin position="28"/>
        <end position="293"/>
    </location>
</feature>
<dbReference type="Pfam" id="PF01557">
    <property type="entry name" value="FAA_hydrolase"/>
    <property type="match status" value="1"/>
</dbReference>
<dbReference type="RefSeq" id="WP_141402593.1">
    <property type="nucleotide sequence ID" value="NZ_OBML01000005.1"/>
</dbReference>
<sequence>MHAHRSALALGASLLVSTVLVAGSAQAACPDDAAIDAFLAARASAAPTPPPVAAGGSMADALCAQDKILARLETDLGPVVGYKAGLTSPKSQQAFGVTEPVFGTLLEGMIVKGNATARPAEAVRALFEADLVVEIADAAVNDATTPEEVLAHIAGVRPFLELPALVVGKDDKLDGPAITSINVGAWKGAMGELIEIPQGAEGVAMLADFTAKLTNDANGETLSAAPGKAVLGHPLNAVTWIAGVLKAQGKALKPGDLVSVGSIGPLHPMKPGLSVTLTYEGLPGTPKIGARFE</sequence>
<feature type="signal peptide" evidence="2">
    <location>
        <begin position="1"/>
        <end position="27"/>
    </location>
</feature>
<reference evidence="4 5" key="1">
    <citation type="submission" date="2017-08" db="EMBL/GenBank/DDBJ databases">
        <authorList>
            <person name="de Groot N.N."/>
        </authorList>
    </citation>
    <scope>NUCLEOTIDE SEQUENCE [LARGE SCALE GENOMIC DNA]</scope>
    <source>
        <strain evidence="4 5">USBA 352</strain>
    </source>
</reference>